<feature type="region of interest" description="Disordered" evidence="1">
    <location>
        <begin position="72"/>
        <end position="156"/>
    </location>
</feature>
<dbReference type="Proteomes" id="UP001161438">
    <property type="component" value="Chromosome 11"/>
</dbReference>
<evidence type="ECO:0000313" key="3">
    <source>
        <dbReference type="EMBL" id="CAI4034781.1"/>
    </source>
</evidence>
<evidence type="ECO:0000259" key="2">
    <source>
        <dbReference type="Pfam" id="PF06221"/>
    </source>
</evidence>
<dbReference type="GO" id="GO:0008270">
    <property type="term" value="F:zinc ion binding"/>
    <property type="evidence" value="ECO:0007669"/>
    <property type="project" value="InterPro"/>
</dbReference>
<dbReference type="Pfam" id="PF06221">
    <property type="entry name" value="zf-C2HC5"/>
    <property type="match status" value="1"/>
</dbReference>
<dbReference type="PANTHER" id="PTHR12963">
    <property type="entry name" value="THYROID RECEPTOR INTERACTING PROTEIN RELATED"/>
    <property type="match status" value="1"/>
</dbReference>
<dbReference type="GO" id="GO:0045893">
    <property type="term" value="P:positive regulation of DNA-templated transcription"/>
    <property type="evidence" value="ECO:0007669"/>
    <property type="project" value="TreeGrafter"/>
</dbReference>
<organism evidence="3 4">
    <name type="scientific">Saccharomyces mikatae IFO 1815</name>
    <dbReference type="NCBI Taxonomy" id="226126"/>
    <lineage>
        <taxon>Eukaryota</taxon>
        <taxon>Fungi</taxon>
        <taxon>Dikarya</taxon>
        <taxon>Ascomycota</taxon>
        <taxon>Saccharomycotina</taxon>
        <taxon>Saccharomycetes</taxon>
        <taxon>Saccharomycetales</taxon>
        <taxon>Saccharomycetaceae</taxon>
        <taxon>Saccharomyces</taxon>
    </lineage>
</organism>
<name>A0AA35IQ08_SACMI</name>
<dbReference type="GO" id="GO:0072344">
    <property type="term" value="P:rescue of stalled ribosome"/>
    <property type="evidence" value="ECO:0007669"/>
    <property type="project" value="InterPro"/>
</dbReference>
<feature type="compositionally biased region" description="Low complexity" evidence="1">
    <location>
        <begin position="241"/>
        <end position="253"/>
    </location>
</feature>
<dbReference type="InterPro" id="IPR009349">
    <property type="entry name" value="TRIP4/RQT4_C2HC5_Znf"/>
</dbReference>
<evidence type="ECO:0000256" key="1">
    <source>
        <dbReference type="SAM" id="MobiDB-lite"/>
    </source>
</evidence>
<feature type="region of interest" description="Disordered" evidence="1">
    <location>
        <begin position="234"/>
        <end position="257"/>
    </location>
</feature>
<dbReference type="PANTHER" id="PTHR12963:SF4">
    <property type="entry name" value="ACTIVATING SIGNAL COINTEGRATOR 1"/>
    <property type="match status" value="1"/>
</dbReference>
<evidence type="ECO:0000313" key="4">
    <source>
        <dbReference type="Proteomes" id="UP001161438"/>
    </source>
</evidence>
<feature type="compositionally biased region" description="Basic and acidic residues" evidence="1">
    <location>
        <begin position="72"/>
        <end position="83"/>
    </location>
</feature>
<sequence>MTRQQAIDYAVKKVPQILPLEESDVKALCEQVLSTSSSNPEQIASKFLEFLGHEDLSFEFVMMFNELLDQSDKKEERKTKPVHMEQTVPIASKNAPKHLTNKHINDSRDKQPKNIKEERKSSAMKSAVHSSDQSKQSQSRKEKKVPKSREKLQSLQEIDDAIKMLELRDSDSSKTCNCQGTRHPVFDVAPNCLYCGKVVCVIEGLNRGKCGHCHKPLISDDERMQMVKILNHEKNELNDPSSSSSNVSNSTNVPKKKTKNYKITSGMGKNLFAEQDKLFDFIERKRERERKRNEVLKLQEKQEVDKKYEDKLEEQGDTVTENPELLAAQERLDRLLHFQDTSAERTKIIDNASDFDMNQEAGLWGSTRERALALKKQQRNLRKWEKVERERNGRREKYVVSMNIGSNGKVTMTEVPKETDNVIADSDDDINDISDEEDISDLKHIHALKTEINRTKTMEHSNLQSKTWDYERDKKQFDRPTYVKRSTDAVQPTSKREGKNKGYDLKSRVQVDQNADASVEQNILAVL</sequence>
<dbReference type="AlphaFoldDB" id="A0AA35IQ08"/>
<accession>A0AA35IQ08</accession>
<dbReference type="RefSeq" id="XP_056077901.1">
    <property type="nucleotide sequence ID" value="XM_056223933.1"/>
</dbReference>
<gene>
    <name evidence="3" type="primary">SMKI11G2310</name>
    <name evidence="3" type="ORF">SMKI_11G2310</name>
</gene>
<dbReference type="GO" id="GO:0180022">
    <property type="term" value="C:RQC-trigger complex"/>
    <property type="evidence" value="ECO:0007669"/>
    <property type="project" value="InterPro"/>
</dbReference>
<proteinExistence type="predicted"/>
<dbReference type="GeneID" id="80919614"/>
<reference evidence="3" key="1">
    <citation type="submission" date="2022-10" db="EMBL/GenBank/DDBJ databases">
        <authorList>
            <person name="Byrne P K."/>
        </authorList>
    </citation>
    <scope>NUCLEOTIDE SEQUENCE</scope>
    <source>
        <strain evidence="3">IFO1815</strain>
    </source>
</reference>
<protein>
    <recommendedName>
        <fullName evidence="2">TRIP4/RQT4 C2HC5-type zinc finger domain-containing protein</fullName>
    </recommendedName>
</protein>
<dbReference type="InterPro" id="IPR039128">
    <property type="entry name" value="TRIP4-like"/>
</dbReference>
<feature type="domain" description="TRIP4/RQT4 C2HC5-type zinc finger" evidence="2">
    <location>
        <begin position="174"/>
        <end position="227"/>
    </location>
</feature>
<dbReference type="EMBL" id="OX365767">
    <property type="protein sequence ID" value="CAI4034781.1"/>
    <property type="molecule type" value="Genomic_DNA"/>
</dbReference>
<feature type="compositionally biased region" description="Basic and acidic residues" evidence="1">
    <location>
        <begin position="494"/>
        <end position="509"/>
    </location>
</feature>
<keyword evidence="4" id="KW-1185">Reference proteome</keyword>
<feature type="region of interest" description="Disordered" evidence="1">
    <location>
        <begin position="479"/>
        <end position="509"/>
    </location>
</feature>
<dbReference type="GO" id="GO:0005634">
    <property type="term" value="C:nucleus"/>
    <property type="evidence" value="ECO:0007669"/>
    <property type="project" value="InterPro"/>
</dbReference>
<feature type="compositionally biased region" description="Basic and acidic residues" evidence="1">
    <location>
        <begin position="103"/>
        <end position="121"/>
    </location>
</feature>